<dbReference type="SUPFAM" id="SSF50952">
    <property type="entry name" value="Soluble quinoprotein glucose dehydrogenase"/>
    <property type="match status" value="1"/>
</dbReference>
<feature type="region of interest" description="Disordered" evidence="7">
    <location>
        <begin position="629"/>
        <end position="657"/>
    </location>
</feature>
<dbReference type="InterPro" id="IPR011042">
    <property type="entry name" value="6-blade_b-propeller_TolB-like"/>
</dbReference>
<name>A0ABD0M4C4_9CAEN</name>
<comment type="caution">
    <text evidence="10">The sequence shown here is derived from an EMBL/GenBank/DDBJ whole genome shotgun (WGS) entry which is preliminary data.</text>
</comment>
<dbReference type="Gene3D" id="2.120.10.30">
    <property type="entry name" value="TolB, C-terminal domain"/>
    <property type="match status" value="2"/>
</dbReference>
<comment type="subcellular location">
    <subcellularLocation>
        <location evidence="1">Secreted</location>
    </subcellularLocation>
</comment>
<dbReference type="InterPro" id="IPR018143">
    <property type="entry name" value="Folate_rcpt-like"/>
</dbReference>
<dbReference type="Pfam" id="PF07995">
    <property type="entry name" value="GSDH"/>
    <property type="match status" value="2"/>
</dbReference>
<feature type="domain" description="Glucose/Sorbosone dehydrogenase" evidence="9">
    <location>
        <begin position="255"/>
        <end position="405"/>
    </location>
</feature>
<evidence type="ECO:0000259" key="8">
    <source>
        <dbReference type="Pfam" id="PF03024"/>
    </source>
</evidence>
<sequence>MSSLPTKIARLLRPRPVYKRTAPPLNLENQCFLCKRRTTIKRNLRNKDKMVKVGFCIITLSIHLFSTVSGHPQCLDFRPPFEAESPLSFCSNYTEFGCCTGEDDSNLYQEYLALRSTLTETDWNRCHGYIQDILCQKCSPYAAHIFDAERTMQARSFPGLCGGYCQEFFQRCGDVVQFLDPSFVGSTLLLHGYVFCQHVGLTDVDYCYPDLLTSPALNGRLQMQKETSEGCLCLEQVATNLSQALLARHSGDGTGRLFLVEQPGRIKILYPENKLLLQTPFLDIRQRRGFGDERGLLGLAFHPNFASNGRFFVYYTAHLGDDDAISEEEEEWGIDTLNNKVRISEMRVSTSDPNVADDSFEKIVLEINQPYANHNGGELMFLDDGHLYAFVGDGGAAGDPHNVAQNKFSDWTWIRTLTCRTQFQLTTLSCTRRAHGLRSSLLGSGISGAAEWTLVTDRQECWREDRGRVVCGDVGQNAWEELDVLKRGANYGWPAREGFECYDDDLCGNIGDEELPIHAYGHHIGKSVTGGQFYRGCESPALDGLYIYGDYQSGRLFSLEETSEGQWYNKELTFCGNDVCLNGLTNEFQKYVMSFGQDDDGEVYMLASASSRPRRADGTIFKIVDPLRRGNPADCPPAQRSGRVPVSHHRAQADRTS</sequence>
<comment type="similarity">
    <text evidence="2">Belongs to the HHIP family.</text>
</comment>
<reference evidence="10 11" key="1">
    <citation type="journal article" date="2023" name="Sci. Data">
        <title>Genome assembly of the Korean intertidal mud-creeper Batillaria attramentaria.</title>
        <authorList>
            <person name="Patra A.K."/>
            <person name="Ho P.T."/>
            <person name="Jun S."/>
            <person name="Lee S.J."/>
            <person name="Kim Y."/>
            <person name="Won Y.J."/>
        </authorList>
    </citation>
    <scope>NUCLEOTIDE SEQUENCE [LARGE SCALE GENOMIC DNA]</scope>
    <source>
        <strain evidence="10">Wonlab-2016</strain>
    </source>
</reference>
<evidence type="ECO:0000256" key="1">
    <source>
        <dbReference type="ARBA" id="ARBA00004613"/>
    </source>
</evidence>
<dbReference type="PANTHER" id="PTHR19328">
    <property type="entry name" value="HEDGEHOG-INTERACTING PROTEIN"/>
    <property type="match status" value="1"/>
</dbReference>
<dbReference type="Proteomes" id="UP001519460">
    <property type="component" value="Unassembled WGS sequence"/>
</dbReference>
<keyword evidence="4" id="KW-0732">Signal</keyword>
<keyword evidence="11" id="KW-1185">Reference proteome</keyword>
<evidence type="ECO:0000256" key="5">
    <source>
        <dbReference type="ARBA" id="ARBA00023157"/>
    </source>
</evidence>
<evidence type="ECO:0000256" key="2">
    <source>
        <dbReference type="ARBA" id="ARBA00010658"/>
    </source>
</evidence>
<dbReference type="InterPro" id="IPR011041">
    <property type="entry name" value="Quinoprot_gluc/sorb_DH_b-prop"/>
</dbReference>
<evidence type="ECO:0000256" key="6">
    <source>
        <dbReference type="ARBA" id="ARBA00023180"/>
    </source>
</evidence>
<dbReference type="EMBL" id="JACVVK020000006">
    <property type="protein sequence ID" value="KAK7506765.1"/>
    <property type="molecule type" value="Genomic_DNA"/>
</dbReference>
<keyword evidence="3" id="KW-0964">Secreted</keyword>
<organism evidence="10 11">
    <name type="scientific">Batillaria attramentaria</name>
    <dbReference type="NCBI Taxonomy" id="370345"/>
    <lineage>
        <taxon>Eukaryota</taxon>
        <taxon>Metazoa</taxon>
        <taxon>Spiralia</taxon>
        <taxon>Lophotrochozoa</taxon>
        <taxon>Mollusca</taxon>
        <taxon>Gastropoda</taxon>
        <taxon>Caenogastropoda</taxon>
        <taxon>Sorbeoconcha</taxon>
        <taxon>Cerithioidea</taxon>
        <taxon>Batillariidae</taxon>
        <taxon>Batillaria</taxon>
    </lineage>
</organism>
<dbReference type="InterPro" id="IPR012938">
    <property type="entry name" value="Glc/Sorbosone_DH"/>
</dbReference>
<evidence type="ECO:0000256" key="7">
    <source>
        <dbReference type="SAM" id="MobiDB-lite"/>
    </source>
</evidence>
<evidence type="ECO:0008006" key="12">
    <source>
        <dbReference type="Google" id="ProtNLM"/>
    </source>
</evidence>
<evidence type="ECO:0000256" key="4">
    <source>
        <dbReference type="ARBA" id="ARBA00022729"/>
    </source>
</evidence>
<feature type="non-terminal residue" evidence="10">
    <location>
        <position position="657"/>
    </location>
</feature>
<keyword evidence="5" id="KW-1015">Disulfide bond</keyword>
<gene>
    <name evidence="10" type="ORF">BaRGS_00002240</name>
</gene>
<dbReference type="AlphaFoldDB" id="A0ABD0M4C4"/>
<dbReference type="GO" id="GO:0005576">
    <property type="term" value="C:extracellular region"/>
    <property type="evidence" value="ECO:0007669"/>
    <property type="project" value="UniProtKB-SubCell"/>
</dbReference>
<proteinExistence type="inferred from homology"/>
<evidence type="ECO:0000313" key="10">
    <source>
        <dbReference type="EMBL" id="KAK7506765.1"/>
    </source>
</evidence>
<dbReference type="PANTHER" id="PTHR19328:SF75">
    <property type="entry name" value="ALDOSE SUGAR DEHYDROGENASE YLII"/>
    <property type="match status" value="1"/>
</dbReference>
<evidence type="ECO:0000259" key="9">
    <source>
        <dbReference type="Pfam" id="PF07995"/>
    </source>
</evidence>
<keyword evidence="6" id="KW-0325">Glycoprotein</keyword>
<feature type="domain" description="Folate receptor-like" evidence="8">
    <location>
        <begin position="87"/>
        <end position="175"/>
    </location>
</feature>
<accession>A0ABD0M4C4</accession>
<feature type="domain" description="Glucose/Sorbosone dehydrogenase" evidence="9">
    <location>
        <begin position="462"/>
        <end position="608"/>
    </location>
</feature>
<protein>
    <recommendedName>
        <fullName evidence="12">HHIP-like protein 1</fullName>
    </recommendedName>
</protein>
<evidence type="ECO:0000256" key="3">
    <source>
        <dbReference type="ARBA" id="ARBA00022525"/>
    </source>
</evidence>
<dbReference type="Pfam" id="PF03024">
    <property type="entry name" value="Folate_rec"/>
    <property type="match status" value="1"/>
</dbReference>
<evidence type="ECO:0000313" key="11">
    <source>
        <dbReference type="Proteomes" id="UP001519460"/>
    </source>
</evidence>